<organism evidence="1">
    <name type="scientific">Oikopleura dioica</name>
    <name type="common">Tunicate</name>
    <dbReference type="NCBI Taxonomy" id="34765"/>
    <lineage>
        <taxon>Eukaryota</taxon>
        <taxon>Metazoa</taxon>
        <taxon>Chordata</taxon>
        <taxon>Tunicata</taxon>
        <taxon>Appendicularia</taxon>
        <taxon>Copelata</taxon>
        <taxon>Oikopleuridae</taxon>
        <taxon>Oikopleura</taxon>
    </lineage>
</organism>
<evidence type="ECO:0000313" key="2">
    <source>
        <dbReference type="Proteomes" id="UP000001307"/>
    </source>
</evidence>
<keyword evidence="2" id="KW-1185">Reference proteome</keyword>
<dbReference type="Proteomes" id="UP000001307">
    <property type="component" value="Unassembled WGS sequence"/>
</dbReference>
<gene>
    <name evidence="1" type="ORF">GSOID_T00000117001</name>
</gene>
<dbReference type="EMBL" id="FN653015">
    <property type="protein sequence ID" value="CBY20134.1"/>
    <property type="molecule type" value="Genomic_DNA"/>
</dbReference>
<evidence type="ECO:0000313" key="1">
    <source>
        <dbReference type="EMBL" id="CBY20134.1"/>
    </source>
</evidence>
<accession>E4WQK2</accession>
<proteinExistence type="predicted"/>
<dbReference type="InParanoid" id="E4WQK2"/>
<name>E4WQK2_OIKDI</name>
<dbReference type="OrthoDB" id="10294173at2759"/>
<sequence length="230" mass="26513">MSMLETDLFGFFDRFDCWTEDDNEFFDKTTLVERCKAGLIPERPCEEPDKLRLKCEFCEATFSEPDTDDEILAIHAMISSECPIIVSESALEPMIVEFESDDLRLTSLELLRATQCPHLDREFIAKLASEGFYFDERIQMIKCFFCITTIPVTRLTKTNLSEVYFTQFHSKSLVQCKQLLNVIGPKKFMELRDSRQAPATVPVDPNFKVKKSVPAKLTDVPKNEFSPAFY</sequence>
<dbReference type="AlphaFoldDB" id="E4WQK2"/>
<reference evidence="1" key="1">
    <citation type="journal article" date="2010" name="Science">
        <title>Plasticity of animal genome architecture unmasked by rapid evolution of a pelagic tunicate.</title>
        <authorList>
            <person name="Denoeud F."/>
            <person name="Henriet S."/>
            <person name="Mungpakdee S."/>
            <person name="Aury J.M."/>
            <person name="Da Silva C."/>
            <person name="Brinkmann H."/>
            <person name="Mikhaleva J."/>
            <person name="Olsen L.C."/>
            <person name="Jubin C."/>
            <person name="Canestro C."/>
            <person name="Bouquet J.M."/>
            <person name="Danks G."/>
            <person name="Poulain J."/>
            <person name="Campsteijn C."/>
            <person name="Adamski M."/>
            <person name="Cross I."/>
            <person name="Yadetie F."/>
            <person name="Muffato M."/>
            <person name="Louis A."/>
            <person name="Butcher S."/>
            <person name="Tsagkogeorga G."/>
            <person name="Konrad A."/>
            <person name="Singh S."/>
            <person name="Jensen M.F."/>
            <person name="Cong E.H."/>
            <person name="Eikeseth-Otteraa H."/>
            <person name="Noel B."/>
            <person name="Anthouard V."/>
            <person name="Porcel B.M."/>
            <person name="Kachouri-Lafond R."/>
            <person name="Nishino A."/>
            <person name="Ugolini M."/>
            <person name="Chourrout P."/>
            <person name="Nishida H."/>
            <person name="Aasland R."/>
            <person name="Huzurbazar S."/>
            <person name="Westhof E."/>
            <person name="Delsuc F."/>
            <person name="Lehrach H."/>
            <person name="Reinhardt R."/>
            <person name="Weissenbach J."/>
            <person name="Roy S.W."/>
            <person name="Artiguenave F."/>
            <person name="Postlethwait J.H."/>
            <person name="Manak J.R."/>
            <person name="Thompson E.M."/>
            <person name="Jaillon O."/>
            <person name="Du Pasquier L."/>
            <person name="Boudinot P."/>
            <person name="Liberles D.A."/>
            <person name="Volff J.N."/>
            <person name="Philippe H."/>
            <person name="Lenhard B."/>
            <person name="Roest Crollius H."/>
            <person name="Wincker P."/>
            <person name="Chourrout D."/>
        </authorList>
    </citation>
    <scope>NUCLEOTIDE SEQUENCE [LARGE SCALE GENOMIC DNA]</scope>
</reference>
<protein>
    <submittedName>
        <fullName evidence="1">Uncharacterized protein</fullName>
    </submittedName>
</protein>